<evidence type="ECO:0000256" key="1">
    <source>
        <dbReference type="SAM" id="Coils"/>
    </source>
</evidence>
<name>A0A8H6VKN8_9PEZI</name>
<dbReference type="AlphaFoldDB" id="A0A8H6VKN8"/>
<gene>
    <name evidence="3" type="ORF">HII31_02614</name>
</gene>
<feature type="region of interest" description="Disordered" evidence="2">
    <location>
        <begin position="1"/>
        <end position="37"/>
    </location>
</feature>
<keyword evidence="1" id="KW-0175">Coiled coil</keyword>
<keyword evidence="4" id="KW-1185">Reference proteome</keyword>
<comment type="caution">
    <text evidence="3">The sequence shown here is derived from an EMBL/GenBank/DDBJ whole genome shotgun (WGS) entry which is preliminary data.</text>
</comment>
<sequence>MAGKEGLPYRRRDLIDTRKPKRCRSRSASPTPVPNKAARAFLGKSESALRQQQTLKSDTDLRSVAGDAELRRLVYGHRIPNSIFDRLEARWIELKDEASRNAKEASKSAARGLEIGKRCNQIHDLKAEIDKKDGVIRKLQERNGESGKLRDEKRDLEEFIETQNQLIEIGTSALRDQRMKVGRLEEENVGLKTRNEELETEIGNLQDIVAQMETAEGEELVGLALEAQAQRTLNMVQGLQREVAEKDSREARRVGEVASLEMQVLEKGRRATAAEQKQLEQAKVIEELRKERDEARMRAKEAEAIAEEEGKLIKRLMELK</sequence>
<accession>A0A8H6VKN8</accession>
<evidence type="ECO:0000313" key="3">
    <source>
        <dbReference type="EMBL" id="KAF7195988.1"/>
    </source>
</evidence>
<feature type="coiled-coil region" evidence="1">
    <location>
        <begin position="274"/>
        <end position="305"/>
    </location>
</feature>
<organism evidence="3 4">
    <name type="scientific">Pseudocercospora fuligena</name>
    <dbReference type="NCBI Taxonomy" id="685502"/>
    <lineage>
        <taxon>Eukaryota</taxon>
        <taxon>Fungi</taxon>
        <taxon>Dikarya</taxon>
        <taxon>Ascomycota</taxon>
        <taxon>Pezizomycotina</taxon>
        <taxon>Dothideomycetes</taxon>
        <taxon>Dothideomycetidae</taxon>
        <taxon>Mycosphaerellales</taxon>
        <taxon>Mycosphaerellaceae</taxon>
        <taxon>Pseudocercospora</taxon>
    </lineage>
</organism>
<evidence type="ECO:0000256" key="2">
    <source>
        <dbReference type="SAM" id="MobiDB-lite"/>
    </source>
</evidence>
<reference evidence="3" key="1">
    <citation type="submission" date="2020-04" db="EMBL/GenBank/DDBJ databases">
        <title>Draft genome resource of the tomato pathogen Pseudocercospora fuligena.</title>
        <authorList>
            <person name="Zaccaron A."/>
        </authorList>
    </citation>
    <scope>NUCLEOTIDE SEQUENCE</scope>
    <source>
        <strain evidence="3">PF001</strain>
    </source>
</reference>
<protein>
    <submittedName>
        <fullName evidence="3">Uncharacterized protein</fullName>
    </submittedName>
</protein>
<feature type="coiled-coil region" evidence="1">
    <location>
        <begin position="181"/>
        <end position="215"/>
    </location>
</feature>
<dbReference type="OrthoDB" id="3648836at2759"/>
<proteinExistence type="predicted"/>
<dbReference type="Proteomes" id="UP000660729">
    <property type="component" value="Unassembled WGS sequence"/>
</dbReference>
<feature type="compositionally biased region" description="Basic and acidic residues" evidence="2">
    <location>
        <begin position="7"/>
        <end position="18"/>
    </location>
</feature>
<evidence type="ECO:0000313" key="4">
    <source>
        <dbReference type="Proteomes" id="UP000660729"/>
    </source>
</evidence>
<dbReference type="EMBL" id="JABCIY010000032">
    <property type="protein sequence ID" value="KAF7195988.1"/>
    <property type="molecule type" value="Genomic_DNA"/>
</dbReference>